<evidence type="ECO:0000259" key="1">
    <source>
        <dbReference type="Pfam" id="PF05239"/>
    </source>
</evidence>
<dbReference type="InterPro" id="IPR011033">
    <property type="entry name" value="PRC_barrel-like_sf"/>
</dbReference>
<dbReference type="SUPFAM" id="SSF50346">
    <property type="entry name" value="PRC-barrel domain"/>
    <property type="match status" value="1"/>
</dbReference>
<reference evidence="2 3" key="1">
    <citation type="submission" date="2017-07" db="EMBL/GenBank/DDBJ databases">
        <title>Mechanisms for carbon and nitrogen cycling indicate functional differentiation within the Candidate Phyla Radiation.</title>
        <authorList>
            <person name="Danczak R.E."/>
            <person name="Johnston M.D."/>
            <person name="Kenah C."/>
            <person name="Slattery M."/>
            <person name="Wrighton K.C."/>
            <person name="Wilkins M.J."/>
        </authorList>
    </citation>
    <scope>NUCLEOTIDE SEQUENCE [LARGE SCALE GENOMIC DNA]</scope>
    <source>
        <strain evidence="2">Licking1014_7</strain>
    </source>
</reference>
<evidence type="ECO:0000313" key="3">
    <source>
        <dbReference type="Proteomes" id="UP000315689"/>
    </source>
</evidence>
<dbReference type="Proteomes" id="UP000315689">
    <property type="component" value="Unassembled WGS sequence"/>
</dbReference>
<dbReference type="Gene3D" id="2.30.30.240">
    <property type="entry name" value="PRC-barrel domain"/>
    <property type="match status" value="2"/>
</dbReference>
<accession>A0A554LJU3</accession>
<organism evidence="2 3">
    <name type="scientific">Candidatus Berkelbacteria bacterium Licking1014_7</name>
    <dbReference type="NCBI Taxonomy" id="2017147"/>
    <lineage>
        <taxon>Bacteria</taxon>
        <taxon>Candidatus Berkelbacteria</taxon>
    </lineage>
</organism>
<dbReference type="InterPro" id="IPR027275">
    <property type="entry name" value="PRC-brl_dom"/>
</dbReference>
<sequence length="165" mass="18942">MEQFLYSNLIGLPVASVDGQKKIGFVSRVIVDFSQFEILGFLMKKYIFLPEKFIAFFDIADIEKEAVLIRSEENLSDISEIVRVNAIVKRGFNLIGLSVWTKEGKYLGRVTDFSFEFETQKIKQFYTKVFFWSGKIFSRSKIIKINQKSIIVENNMLASGVAEIA</sequence>
<comment type="caution">
    <text evidence="2">The sequence shown here is derived from an EMBL/GenBank/DDBJ whole genome shotgun (WGS) entry which is preliminary data.</text>
</comment>
<dbReference type="Pfam" id="PF05239">
    <property type="entry name" value="PRC"/>
    <property type="match status" value="2"/>
</dbReference>
<gene>
    <name evidence="2" type="ORF">CEN89_258</name>
</gene>
<dbReference type="AlphaFoldDB" id="A0A554LJU3"/>
<dbReference type="EMBL" id="VMGK01000006">
    <property type="protein sequence ID" value="TSC93143.1"/>
    <property type="molecule type" value="Genomic_DNA"/>
</dbReference>
<feature type="domain" description="PRC-barrel" evidence="1">
    <location>
        <begin position="91"/>
        <end position="154"/>
    </location>
</feature>
<proteinExistence type="predicted"/>
<feature type="domain" description="PRC-barrel" evidence="1">
    <location>
        <begin position="1"/>
        <end position="71"/>
    </location>
</feature>
<name>A0A554LJU3_9BACT</name>
<protein>
    <recommendedName>
        <fullName evidence="1">PRC-barrel domain-containing protein</fullName>
    </recommendedName>
</protein>
<evidence type="ECO:0000313" key="2">
    <source>
        <dbReference type="EMBL" id="TSC93143.1"/>
    </source>
</evidence>